<organism evidence="1">
    <name type="scientific">Zooxanthella nutricula</name>
    <dbReference type="NCBI Taxonomy" id="1333877"/>
    <lineage>
        <taxon>Eukaryota</taxon>
        <taxon>Sar</taxon>
        <taxon>Alveolata</taxon>
        <taxon>Dinophyceae</taxon>
        <taxon>Peridiniales</taxon>
        <taxon>Peridiniales incertae sedis</taxon>
        <taxon>Zooxanthella</taxon>
    </lineage>
</organism>
<sequence length="534" mass="57918">MGCCGSASTYGIDPATTRDKIQQFRQRSGGDVLVMAIKDQNVPGKLCFAGAVEESLVQELAEKLRAEPHNEKVEMKLDSYDAMYDFVMHNTSLTSGHSTFSLAKAYFPRGRTMVKILDFLAEKGWGLAATPNFGGVESRDDKGNVTSCVDWPVFVFYKDTSQTYTAKHLFLAIKDSNIPGKLCAAGPVDSLEGEMTQALGPFMSDVKSEKDSYDEDYDVVWRNTSLTTGMQALSLGKKYFPKGKNNIAMLQCAYKAGWRCVAAPNFGGKGDSWPCYIFRQVAELSEPPELLFASIKDSNIPGKLCFSGPSAQIATDATVAALKDVPDNAGVKSEKDSYDEDHDSVVRDVKITTGMAAFSLKLAYFPRCDSMLAYLRAMAGCGYQVVCCPNFGGMLDSWPTFVFEKRAGELKPNAFLAVKDDNIPGKLCLGGDGIAGDSALGGELLQALQELCGPKVQQGSDSYDSSFAFAYKHTKITSGHATFTFAKCYFPHGFVVEAVLQVMLKHGWKVAGGPNFGDNGSQWPGMIFEPVGTA</sequence>
<name>A0A7S2Q5N5_9DINO</name>
<evidence type="ECO:0000313" key="1">
    <source>
        <dbReference type="EMBL" id="CAD9633290.1"/>
    </source>
</evidence>
<dbReference type="EMBL" id="HBGW01080581">
    <property type="protein sequence ID" value="CAD9633290.1"/>
    <property type="molecule type" value="Transcribed_RNA"/>
</dbReference>
<dbReference type="AlphaFoldDB" id="A0A7S2Q5N5"/>
<reference evidence="1" key="1">
    <citation type="submission" date="2021-01" db="EMBL/GenBank/DDBJ databases">
        <authorList>
            <person name="Corre E."/>
            <person name="Pelletier E."/>
            <person name="Niang G."/>
            <person name="Scheremetjew M."/>
            <person name="Finn R."/>
            <person name="Kale V."/>
            <person name="Holt S."/>
            <person name="Cochrane G."/>
            <person name="Meng A."/>
            <person name="Brown T."/>
            <person name="Cohen L."/>
        </authorList>
    </citation>
    <scope>NUCLEOTIDE SEQUENCE</scope>
    <source>
        <strain evidence="1">RCC3387</strain>
    </source>
</reference>
<protein>
    <submittedName>
        <fullName evidence="1">Uncharacterized protein</fullName>
    </submittedName>
</protein>
<accession>A0A7S2Q5N5</accession>
<proteinExistence type="predicted"/>
<gene>
    <name evidence="1" type="ORF">BRAN1462_LOCUS51177</name>
</gene>